<evidence type="ECO:0000313" key="3">
    <source>
        <dbReference type="EMBL" id="GGH73488.1"/>
    </source>
</evidence>
<reference evidence="3" key="1">
    <citation type="journal article" date="2014" name="Int. J. Syst. Evol. Microbiol.">
        <title>Complete genome sequence of Corynebacterium casei LMG S-19264T (=DSM 44701T), isolated from a smear-ripened cheese.</title>
        <authorList>
            <consortium name="US DOE Joint Genome Institute (JGI-PGF)"/>
            <person name="Walter F."/>
            <person name="Albersmeier A."/>
            <person name="Kalinowski J."/>
            <person name="Ruckert C."/>
        </authorList>
    </citation>
    <scope>NUCLEOTIDE SEQUENCE</scope>
    <source>
        <strain evidence="3">CGMCC 1.15290</strain>
    </source>
</reference>
<name>A0A917IZR4_9BACT</name>
<dbReference type="Proteomes" id="UP000627292">
    <property type="component" value="Unassembled WGS sequence"/>
</dbReference>
<dbReference type="RefSeq" id="WP_188954608.1">
    <property type="nucleotide sequence ID" value="NZ_BMIB01000003.1"/>
</dbReference>
<keyword evidence="1" id="KW-0378">Hydrolase</keyword>
<accession>A0A917IZR4</accession>
<feature type="domain" description="BD-FAE-like" evidence="2">
    <location>
        <begin position="88"/>
        <end position="281"/>
    </location>
</feature>
<dbReference type="AlphaFoldDB" id="A0A917IZR4"/>
<dbReference type="Gene3D" id="3.40.50.1820">
    <property type="entry name" value="alpha/beta hydrolase"/>
    <property type="match status" value="1"/>
</dbReference>
<evidence type="ECO:0000256" key="1">
    <source>
        <dbReference type="ARBA" id="ARBA00022801"/>
    </source>
</evidence>
<evidence type="ECO:0000259" key="2">
    <source>
        <dbReference type="Pfam" id="PF20434"/>
    </source>
</evidence>
<keyword evidence="4" id="KW-1185">Reference proteome</keyword>
<dbReference type="SUPFAM" id="SSF53474">
    <property type="entry name" value="alpha/beta-Hydrolases"/>
    <property type="match status" value="1"/>
</dbReference>
<dbReference type="InterPro" id="IPR049492">
    <property type="entry name" value="BD-FAE-like_dom"/>
</dbReference>
<evidence type="ECO:0000313" key="4">
    <source>
        <dbReference type="Proteomes" id="UP000627292"/>
    </source>
</evidence>
<comment type="caution">
    <text evidence="3">The sequence shown here is derived from an EMBL/GenBank/DDBJ whole genome shotgun (WGS) entry which is preliminary data.</text>
</comment>
<protein>
    <recommendedName>
        <fullName evidence="2">BD-FAE-like domain-containing protein</fullName>
    </recommendedName>
</protein>
<dbReference type="Pfam" id="PF20434">
    <property type="entry name" value="BD-FAE"/>
    <property type="match status" value="1"/>
</dbReference>
<dbReference type="InterPro" id="IPR050300">
    <property type="entry name" value="GDXG_lipolytic_enzyme"/>
</dbReference>
<dbReference type="EMBL" id="BMIB01000003">
    <property type="protein sequence ID" value="GGH73488.1"/>
    <property type="molecule type" value="Genomic_DNA"/>
</dbReference>
<sequence>MRTITLARKPWFPVFSMMFLLCPAGEGKAQSTAGITPIPDTSYTNYSAYIKTRKGNPEIVPVPELKSRAVKEKREVTYATTGSRVLKLDVFYPAKKAKQPRTAVIIIHGGGWRSGNRTQHHPLAQHLAALGYVCFTPEYRLSTEALFPAAVYDVKAAIRWVRKQAADYRIDTSRISIMGFSAGGELAAFAGTTAGDTAYEGNGGNAAVSSRVNAIISLDGTLSFVHPESGEGDDSKKPSAATYWFGYTKKENPELWKQASPLTHAGKTTPPTLFINSGVDRMHAGRNDYISILNQYGTYTEVHTFEKSPHGFPLFHPWFEPMVTYIDGFLQKVFPVH</sequence>
<dbReference type="InterPro" id="IPR029058">
    <property type="entry name" value="AB_hydrolase_fold"/>
</dbReference>
<gene>
    <name evidence="3" type="ORF">GCM10011379_35060</name>
</gene>
<reference evidence="3" key="2">
    <citation type="submission" date="2020-09" db="EMBL/GenBank/DDBJ databases">
        <authorList>
            <person name="Sun Q."/>
            <person name="Zhou Y."/>
        </authorList>
    </citation>
    <scope>NUCLEOTIDE SEQUENCE</scope>
    <source>
        <strain evidence="3">CGMCC 1.15290</strain>
    </source>
</reference>
<organism evidence="3 4">
    <name type="scientific">Filimonas zeae</name>
    <dbReference type="NCBI Taxonomy" id="1737353"/>
    <lineage>
        <taxon>Bacteria</taxon>
        <taxon>Pseudomonadati</taxon>
        <taxon>Bacteroidota</taxon>
        <taxon>Chitinophagia</taxon>
        <taxon>Chitinophagales</taxon>
        <taxon>Chitinophagaceae</taxon>
        <taxon>Filimonas</taxon>
    </lineage>
</organism>
<proteinExistence type="predicted"/>
<dbReference type="GO" id="GO:0016787">
    <property type="term" value="F:hydrolase activity"/>
    <property type="evidence" value="ECO:0007669"/>
    <property type="project" value="UniProtKB-KW"/>
</dbReference>
<dbReference type="PANTHER" id="PTHR48081">
    <property type="entry name" value="AB HYDROLASE SUPERFAMILY PROTEIN C4A8.06C"/>
    <property type="match status" value="1"/>
</dbReference>
<dbReference type="PANTHER" id="PTHR48081:SF13">
    <property type="entry name" value="ALPHA_BETA HYDROLASE"/>
    <property type="match status" value="1"/>
</dbReference>